<evidence type="ECO:0000313" key="2">
    <source>
        <dbReference type="Proteomes" id="UP000035268"/>
    </source>
</evidence>
<dbReference type="InterPro" id="IPR012347">
    <property type="entry name" value="Ferritin-like"/>
</dbReference>
<dbReference type="EMBL" id="CP010904">
    <property type="protein sequence ID" value="AKJ64558.1"/>
    <property type="molecule type" value="Genomic_DNA"/>
</dbReference>
<reference evidence="2" key="1">
    <citation type="submission" date="2015-02" db="EMBL/GenBank/DDBJ databases">
        <title>Description and complete genome sequence of the first cultured representative of the subdivision 5 of the Verrucomicrobia phylum.</title>
        <authorList>
            <person name="Spring S."/>
            <person name="Bunk B."/>
            <person name="Sproer C."/>
            <person name="Klenk H.-P."/>
        </authorList>
    </citation>
    <scope>NUCLEOTIDE SEQUENCE [LARGE SCALE GENOMIC DNA]</scope>
    <source>
        <strain evidence="2">L21-Fru-AB</strain>
    </source>
</reference>
<evidence type="ECO:0000313" key="1">
    <source>
        <dbReference type="EMBL" id="AKJ64558.1"/>
    </source>
</evidence>
<name>A0A0G3EE19_9BACT</name>
<dbReference type="Gene3D" id="1.20.1260.10">
    <property type="match status" value="1"/>
</dbReference>
<sequence length="150" mass="17833">MGFEQIRELLDQARDFHRRAAEYYRKLDHETSPRARMLLDYLEHREQKLEQALREFEANAPEDVLETWQQFPPEHRFRELLAQAEFTPPAGIDDITRRAENLSRALIDFYSDMASNAPGAQTRELFERLRESEEAALHRMVKNTQMLEDL</sequence>
<accession>A0A0G3EE19</accession>
<protein>
    <recommendedName>
        <fullName evidence="3">Rubrerythrin diiron-binding domain-containing protein</fullName>
    </recommendedName>
</protein>
<organism evidence="1 2">
    <name type="scientific">Kiritimatiella glycovorans</name>
    <dbReference type="NCBI Taxonomy" id="1307763"/>
    <lineage>
        <taxon>Bacteria</taxon>
        <taxon>Pseudomonadati</taxon>
        <taxon>Kiritimatiellota</taxon>
        <taxon>Kiritimatiellia</taxon>
        <taxon>Kiritimatiellales</taxon>
        <taxon>Kiritimatiellaceae</taxon>
        <taxon>Kiritimatiella</taxon>
    </lineage>
</organism>
<dbReference type="RefSeq" id="WP_052881881.1">
    <property type="nucleotide sequence ID" value="NZ_CP010904.1"/>
</dbReference>
<dbReference type="KEGG" id="vbl:L21SP4_01310"/>
<proteinExistence type="predicted"/>
<keyword evidence="2" id="KW-1185">Reference proteome</keyword>
<dbReference type="AlphaFoldDB" id="A0A0G3EE19"/>
<dbReference type="Proteomes" id="UP000035268">
    <property type="component" value="Chromosome"/>
</dbReference>
<gene>
    <name evidence="1" type="ORF">L21SP4_01310</name>
</gene>
<dbReference type="OrthoDB" id="9814420at2"/>
<reference evidence="1 2" key="2">
    <citation type="journal article" date="2016" name="ISME J.">
        <title>Characterization of the first cultured representative of Verrucomicrobia subdivision 5 indicates the proposal of a novel phylum.</title>
        <authorList>
            <person name="Spring S."/>
            <person name="Bunk B."/>
            <person name="Sproer C."/>
            <person name="Schumann P."/>
            <person name="Rohde M."/>
            <person name="Tindall B.J."/>
            <person name="Klenk H.P."/>
        </authorList>
    </citation>
    <scope>NUCLEOTIDE SEQUENCE [LARGE SCALE GENOMIC DNA]</scope>
    <source>
        <strain evidence="1 2">L21-Fru-AB</strain>
    </source>
</reference>
<evidence type="ECO:0008006" key="3">
    <source>
        <dbReference type="Google" id="ProtNLM"/>
    </source>
</evidence>